<dbReference type="InterPro" id="IPR006571">
    <property type="entry name" value="TLDc_dom"/>
</dbReference>
<feature type="non-terminal residue" evidence="1">
    <location>
        <position position="190"/>
    </location>
</feature>
<protein>
    <submittedName>
        <fullName evidence="1">Uncharacterized protein</fullName>
    </submittedName>
</protein>
<accession>A0A7D9KAD3</accession>
<dbReference type="PROSITE" id="PS51886">
    <property type="entry name" value="TLDC"/>
    <property type="match status" value="1"/>
</dbReference>
<dbReference type="EMBL" id="CACRXK020030534">
    <property type="protein sequence ID" value="CAB4042638.1"/>
    <property type="molecule type" value="Genomic_DNA"/>
</dbReference>
<sequence>MKTVADGINKILEDKIQEVDKAYDPACQKLAVQAEMISNYLQKVEKSLQRTNDVLENSKLEELLSAQKVIDDDIQMLQNERPQNLTTFQVQVENPESYMKTLCFYTILTKLAANSIMPDTAILKNEMELFQHLLRFLNNRNAPLKLCYRASLHGWSSQDFHKLCDNKAGTVVLVKVGNWIFGGYTDQTWL</sequence>
<dbReference type="Pfam" id="PF07534">
    <property type="entry name" value="TLD"/>
    <property type="match status" value="1"/>
</dbReference>
<dbReference type="OrthoDB" id="25620at2759"/>
<reference evidence="1" key="1">
    <citation type="submission" date="2020-04" db="EMBL/GenBank/DDBJ databases">
        <authorList>
            <person name="Alioto T."/>
            <person name="Alioto T."/>
            <person name="Gomez Garrido J."/>
        </authorList>
    </citation>
    <scope>NUCLEOTIDE SEQUENCE</scope>
    <source>
        <strain evidence="1">A484AB</strain>
    </source>
</reference>
<proteinExistence type="predicted"/>
<evidence type="ECO:0000313" key="1">
    <source>
        <dbReference type="EMBL" id="CAB4042638.1"/>
    </source>
</evidence>
<comment type="caution">
    <text evidence="1">The sequence shown here is derived from an EMBL/GenBank/DDBJ whole genome shotgun (WGS) entry which is preliminary data.</text>
</comment>
<dbReference type="AlphaFoldDB" id="A0A7D9KAD3"/>
<dbReference type="Proteomes" id="UP001152795">
    <property type="component" value="Unassembled WGS sequence"/>
</dbReference>
<keyword evidence="2" id="KW-1185">Reference proteome</keyword>
<gene>
    <name evidence="1" type="ORF">PACLA_8A007670</name>
</gene>
<evidence type="ECO:0000313" key="2">
    <source>
        <dbReference type="Proteomes" id="UP001152795"/>
    </source>
</evidence>
<organism evidence="1 2">
    <name type="scientific">Paramuricea clavata</name>
    <name type="common">Red gorgonian</name>
    <name type="synonym">Violescent sea-whip</name>
    <dbReference type="NCBI Taxonomy" id="317549"/>
    <lineage>
        <taxon>Eukaryota</taxon>
        <taxon>Metazoa</taxon>
        <taxon>Cnidaria</taxon>
        <taxon>Anthozoa</taxon>
        <taxon>Octocorallia</taxon>
        <taxon>Malacalcyonacea</taxon>
        <taxon>Plexauridae</taxon>
        <taxon>Paramuricea</taxon>
    </lineage>
</organism>
<name>A0A7D9KAD3_PARCT</name>